<proteinExistence type="predicted"/>
<dbReference type="Proteomes" id="UP000887013">
    <property type="component" value="Unassembled WGS sequence"/>
</dbReference>
<dbReference type="OrthoDB" id="6155266at2759"/>
<reference evidence="1" key="1">
    <citation type="submission" date="2020-08" db="EMBL/GenBank/DDBJ databases">
        <title>Multicomponent nature underlies the extraordinary mechanical properties of spider dragline silk.</title>
        <authorList>
            <person name="Kono N."/>
            <person name="Nakamura H."/>
            <person name="Mori M."/>
            <person name="Yoshida Y."/>
            <person name="Ohtoshi R."/>
            <person name="Malay A.D."/>
            <person name="Moran D.A.P."/>
            <person name="Tomita M."/>
            <person name="Numata K."/>
            <person name="Arakawa K."/>
        </authorList>
    </citation>
    <scope>NUCLEOTIDE SEQUENCE</scope>
</reference>
<organism evidence="1 2">
    <name type="scientific">Nephila pilipes</name>
    <name type="common">Giant wood spider</name>
    <name type="synonym">Nephila maculata</name>
    <dbReference type="NCBI Taxonomy" id="299642"/>
    <lineage>
        <taxon>Eukaryota</taxon>
        <taxon>Metazoa</taxon>
        <taxon>Ecdysozoa</taxon>
        <taxon>Arthropoda</taxon>
        <taxon>Chelicerata</taxon>
        <taxon>Arachnida</taxon>
        <taxon>Araneae</taxon>
        <taxon>Araneomorphae</taxon>
        <taxon>Entelegynae</taxon>
        <taxon>Araneoidea</taxon>
        <taxon>Nephilidae</taxon>
        <taxon>Nephila</taxon>
    </lineage>
</organism>
<comment type="caution">
    <text evidence="1">The sequence shown here is derived from an EMBL/GenBank/DDBJ whole genome shotgun (WGS) entry which is preliminary data.</text>
</comment>
<protein>
    <submittedName>
        <fullName evidence="1">Integrase catalytic domain-containing protein</fullName>
    </submittedName>
</protein>
<evidence type="ECO:0000313" key="2">
    <source>
        <dbReference type="Proteomes" id="UP000887013"/>
    </source>
</evidence>
<dbReference type="EMBL" id="BMAW01071139">
    <property type="protein sequence ID" value="GFT76756.1"/>
    <property type="molecule type" value="Genomic_DNA"/>
</dbReference>
<accession>A0A8X6PNT8</accession>
<evidence type="ECO:0000313" key="1">
    <source>
        <dbReference type="EMBL" id="GFT76756.1"/>
    </source>
</evidence>
<name>A0A8X6PNT8_NEPPI</name>
<keyword evidence="2" id="KW-1185">Reference proteome</keyword>
<dbReference type="AlphaFoldDB" id="A0A8X6PNT8"/>
<gene>
    <name evidence="1" type="primary">X975_21762</name>
    <name evidence="1" type="ORF">NPIL_490631</name>
</gene>
<sequence length="153" mass="17605">MELNDLYIECNRRLQALNAHGENTETYGRILAPKIIRSFPTEICCCWIIYAKREKLAEGNVTRLMKFLAEEVECSVEEQKIRAESPIKLSESFVMVPSMFGWILSESRTHTTITDNTSVQQVSVQISTDCLNDQVRCLWELDSIGIQDIKKEE</sequence>